<feature type="chain" id="PRO_5042071331" evidence="2">
    <location>
        <begin position="29"/>
        <end position="336"/>
    </location>
</feature>
<evidence type="ECO:0000313" key="4">
    <source>
        <dbReference type="EMBL" id="QJB34916.1"/>
    </source>
</evidence>
<name>A0AAE6ZKW6_9BACT</name>
<feature type="transmembrane region" description="Helical" evidence="1">
    <location>
        <begin position="189"/>
        <end position="208"/>
    </location>
</feature>
<dbReference type="Proteomes" id="UP000502421">
    <property type="component" value="Chromosome"/>
</dbReference>
<evidence type="ECO:0000313" key="6">
    <source>
        <dbReference type="Proteomes" id="UP000502421"/>
    </source>
</evidence>
<reference evidence="6" key="1">
    <citation type="submission" date="2020-04" db="EMBL/GenBank/DDBJ databases">
        <authorList>
            <person name="Kittiwongwattana C."/>
        </authorList>
    </citation>
    <scope>NUCLEOTIDE SEQUENCE [LARGE SCALE GENOMIC DNA]</scope>
    <source>
        <strain evidence="6">1310</strain>
    </source>
</reference>
<dbReference type="KEGG" id="coy:HF329_27870"/>
<keyword evidence="7" id="KW-1185">Reference proteome</keyword>
<feature type="transmembrane region" description="Helical" evidence="1">
    <location>
        <begin position="215"/>
        <end position="233"/>
    </location>
</feature>
<dbReference type="RefSeq" id="WP_168809462.1">
    <property type="nucleotide sequence ID" value="NZ_CP051204.2"/>
</dbReference>
<feature type="domain" description="Conjugative transposon TraJ C-terminal" evidence="3">
    <location>
        <begin position="38"/>
        <end position="331"/>
    </location>
</feature>
<evidence type="ECO:0000259" key="3">
    <source>
        <dbReference type="Pfam" id="PF07863"/>
    </source>
</evidence>
<organism evidence="4 6">
    <name type="scientific">Chitinophaga oryzae</name>
    <dbReference type="NCBI Taxonomy" id="2725414"/>
    <lineage>
        <taxon>Bacteria</taxon>
        <taxon>Pseudomonadati</taxon>
        <taxon>Bacteroidota</taxon>
        <taxon>Chitinophagia</taxon>
        <taxon>Chitinophagales</taxon>
        <taxon>Chitinophagaceae</taxon>
        <taxon>Chitinophaga</taxon>
    </lineage>
</organism>
<keyword evidence="1" id="KW-0812">Transmembrane</keyword>
<dbReference type="EMBL" id="CP051204">
    <property type="protein sequence ID" value="QJB41427.1"/>
    <property type="molecule type" value="Genomic_DNA"/>
</dbReference>
<feature type="signal peptide" evidence="2">
    <location>
        <begin position="1"/>
        <end position="28"/>
    </location>
</feature>
<dbReference type="Proteomes" id="UP000503144">
    <property type="component" value="Chromosome"/>
</dbReference>
<dbReference type="EMBL" id="CP051205">
    <property type="protein sequence ID" value="QJB34916.1"/>
    <property type="molecule type" value="Genomic_DNA"/>
</dbReference>
<feature type="transmembrane region" description="Helical" evidence="1">
    <location>
        <begin position="58"/>
        <end position="77"/>
    </location>
</feature>
<feature type="transmembrane region" description="Helical" evidence="1">
    <location>
        <begin position="89"/>
        <end position="108"/>
    </location>
</feature>
<keyword evidence="2" id="KW-0732">Signal</keyword>
<keyword evidence="1" id="KW-0472">Membrane</keyword>
<evidence type="ECO:0000313" key="5">
    <source>
        <dbReference type="EMBL" id="QJB41427.1"/>
    </source>
</evidence>
<proteinExistence type="predicted"/>
<dbReference type="Pfam" id="PF07863">
    <property type="entry name" value="CtnDOT_TraJ"/>
    <property type="match status" value="1"/>
</dbReference>
<protein>
    <submittedName>
        <fullName evidence="4">Conjugative transposon protein TraJ</fullName>
    </submittedName>
</protein>
<evidence type="ECO:0000313" key="7">
    <source>
        <dbReference type="Proteomes" id="UP000503144"/>
    </source>
</evidence>
<gene>
    <name evidence="5" type="ORF">HF324_27730</name>
    <name evidence="4" type="ORF">HF329_27870</name>
</gene>
<dbReference type="AlphaFoldDB" id="A0AAE6ZKW6"/>
<feature type="transmembrane region" description="Helical" evidence="1">
    <location>
        <begin position="283"/>
        <end position="306"/>
    </location>
</feature>
<keyword evidence="1" id="KW-1133">Transmembrane helix</keyword>
<evidence type="ECO:0000256" key="1">
    <source>
        <dbReference type="SAM" id="Phobius"/>
    </source>
</evidence>
<dbReference type="InterPro" id="IPR012424">
    <property type="entry name" value="Conjugative_transposon_TraJ_C"/>
</dbReference>
<feature type="transmembrane region" description="Helical" evidence="1">
    <location>
        <begin position="253"/>
        <end position="271"/>
    </location>
</feature>
<accession>A0AAE6ZKW6</accession>
<reference evidence="4 7" key="2">
    <citation type="submission" date="2020-09" db="EMBL/GenBank/DDBJ databases">
        <authorList>
            <person name="Kittiwongwattana C."/>
        </authorList>
    </citation>
    <scope>NUCLEOTIDE SEQUENCE</scope>
    <source>
        <strain evidence="5 7">1303</strain>
        <strain evidence="4">1310</strain>
    </source>
</reference>
<evidence type="ECO:0000256" key="2">
    <source>
        <dbReference type="SAM" id="SignalP"/>
    </source>
</evidence>
<sequence length="336" mass="36943">MQLIFKNNRALLLLFTAALVLLPSFAGAAGLSDAIYKYNDILKRILDEMLPSCDRLINVGRVIGGVGAFLYISVRVWKHLARAEAIDFFPLLRPFALGMAIVLFPFVIRIMNGVLEPIVDGTREMSSDALTAIYINIDEQEKALKQDAPVGVDQAPADMGKYEQPDGSTEDGVFSGLRNAFSWFNIKSFVKIFVLEIVQILYTAVGLCINTIRTFYLIILAIIGPLVFSLSIFDGFQNSLSNWFARYINVSLWLPICNIVGGISSKILVNLSTMDQGFFSSTVYIIFMIISIVCYTTVPNVAGFIVQAGGRDTLLHKINNMTQAGGKAAMAVIGKL</sequence>